<name>A0ABP8V0S2_9GAMM</name>
<evidence type="ECO:0000259" key="2">
    <source>
        <dbReference type="SMART" id="SM00245"/>
    </source>
</evidence>
<dbReference type="Pfam" id="PF12151">
    <property type="entry name" value="MVL"/>
    <property type="match status" value="1"/>
</dbReference>
<reference evidence="4" key="1">
    <citation type="journal article" date="2019" name="Int. J. Syst. Evol. Microbiol.">
        <title>The Global Catalogue of Microorganisms (GCM) 10K type strain sequencing project: providing services to taxonomists for standard genome sequencing and annotation.</title>
        <authorList>
            <consortium name="The Broad Institute Genomics Platform"/>
            <consortium name="The Broad Institute Genome Sequencing Center for Infectious Disease"/>
            <person name="Wu L."/>
            <person name="Ma J."/>
        </authorList>
    </citation>
    <scope>NUCLEOTIDE SEQUENCE [LARGE SCALE GENOMIC DNA]</scope>
    <source>
        <strain evidence="4">JCM 17805</strain>
    </source>
</reference>
<dbReference type="EMBL" id="BAABFL010000133">
    <property type="protein sequence ID" value="GAA4649417.1"/>
    <property type="molecule type" value="Genomic_DNA"/>
</dbReference>
<feature type="signal peptide" evidence="1">
    <location>
        <begin position="1"/>
        <end position="19"/>
    </location>
</feature>
<dbReference type="Gene3D" id="3.30.1490.230">
    <property type="match status" value="1"/>
</dbReference>
<comment type="caution">
    <text evidence="3">The sequence shown here is derived from an EMBL/GenBank/DDBJ whole genome shotgun (WGS) entry which is preliminary data.</text>
</comment>
<gene>
    <name evidence="3" type="ORF">GCM10023116_16910</name>
</gene>
<evidence type="ECO:0000256" key="1">
    <source>
        <dbReference type="SAM" id="SignalP"/>
    </source>
</evidence>
<dbReference type="SUPFAM" id="SSF52096">
    <property type="entry name" value="ClpP/crotonase"/>
    <property type="match status" value="1"/>
</dbReference>
<dbReference type="InterPro" id="IPR029045">
    <property type="entry name" value="ClpP/crotonase-like_dom_sf"/>
</dbReference>
<feature type="domain" description="Tail specific protease" evidence="2">
    <location>
        <begin position="346"/>
        <end position="535"/>
    </location>
</feature>
<sequence>MRWLYPFLLISLFINTVYAVSDRPTPTSNLVNEDIKTLKTLIENQFSFHPVHTHNELEQQLNNLSKYTLPADTIAYRLTLQKLIAAFGDAHAGVRDLFNIDIPENEDSYKRVIGGIQAIPGKYPKLVFMQQGQFVYEHNKTYCVQETYNRDFPYLVAIDDISIDEWVNLLKPAISSYNQARIYDKAARFLKYLNQARALTGHPTSNQAKLTLASEDGQQISQKVNLERWHIDCRLTTSSELHAIDLTPSNHLTTSGQSRIMYLRLSEMFDITDAQQGLELLNTLSRFKQVSGQRGLILDMRDNGGGSRTALIALYPFLVHKDAYPRITNVATYLLPENETAMPWGSPDSDRLFGRFIFRHDNAIWSQEEQQAIDAFQLTQFTPDLNPISSQKPKDWYKENRYSAWHYQVLSPQQSFFRKLVQDFTVEDEDDATIQKNLLGLVALWDQLLPDYKPPKQIVVLTDSGIFSAADIMVSALKGLDGVTLMGSPTSGGSSMAITHELPSGTQIKLGSMLSFTPDGHLYDSNGVTPDKTLQTSPSSFYFKGIEDQLSAQITHPEDDLLKAAIRFIKTQKTASRSFKAGPIWDHGDAKRKCPPVCFSHDGRWNNVWWTVITNEMSVCQCEVPVDPAQ</sequence>
<dbReference type="Proteomes" id="UP001500604">
    <property type="component" value="Unassembled WGS sequence"/>
</dbReference>
<dbReference type="InterPro" id="IPR021992">
    <property type="entry name" value="MVL"/>
</dbReference>
<proteinExistence type="predicted"/>
<dbReference type="PANTHER" id="PTHR32060">
    <property type="entry name" value="TAIL-SPECIFIC PROTEASE"/>
    <property type="match status" value="1"/>
</dbReference>
<keyword evidence="4" id="KW-1185">Reference proteome</keyword>
<dbReference type="PANTHER" id="PTHR32060:SF22">
    <property type="entry name" value="CARBOXYL-TERMINAL-PROCESSING PEPTIDASE 3, CHLOROPLASTIC"/>
    <property type="match status" value="1"/>
</dbReference>
<protein>
    <recommendedName>
        <fullName evidence="2">Tail specific protease domain-containing protein</fullName>
    </recommendedName>
</protein>
<dbReference type="SMART" id="SM00245">
    <property type="entry name" value="TSPc"/>
    <property type="match status" value="1"/>
</dbReference>
<dbReference type="Gene3D" id="3.90.226.10">
    <property type="entry name" value="2-enoyl-CoA Hydratase, Chain A, domain 1"/>
    <property type="match status" value="1"/>
</dbReference>
<organism evidence="3 4">
    <name type="scientific">Kistimonas scapharcae</name>
    <dbReference type="NCBI Taxonomy" id="1036133"/>
    <lineage>
        <taxon>Bacteria</taxon>
        <taxon>Pseudomonadati</taxon>
        <taxon>Pseudomonadota</taxon>
        <taxon>Gammaproteobacteria</taxon>
        <taxon>Oceanospirillales</taxon>
        <taxon>Endozoicomonadaceae</taxon>
        <taxon>Kistimonas</taxon>
    </lineage>
</organism>
<evidence type="ECO:0000313" key="4">
    <source>
        <dbReference type="Proteomes" id="UP001500604"/>
    </source>
</evidence>
<dbReference type="Pfam" id="PF03572">
    <property type="entry name" value="Peptidase_S41"/>
    <property type="match status" value="1"/>
</dbReference>
<dbReference type="InterPro" id="IPR005151">
    <property type="entry name" value="Tail-specific_protease"/>
</dbReference>
<keyword evidence="1" id="KW-0732">Signal</keyword>
<feature type="chain" id="PRO_5047400586" description="Tail specific protease domain-containing protein" evidence="1">
    <location>
        <begin position="20"/>
        <end position="630"/>
    </location>
</feature>
<dbReference type="RefSeq" id="WP_345195254.1">
    <property type="nucleotide sequence ID" value="NZ_BAABFL010000133.1"/>
</dbReference>
<accession>A0ABP8V0S2</accession>
<evidence type="ECO:0000313" key="3">
    <source>
        <dbReference type="EMBL" id="GAA4649417.1"/>
    </source>
</evidence>
<dbReference type="InterPro" id="IPR053754">
    <property type="entry name" value="OligoMan_bind_ChitinaseAct_sf"/>
</dbReference>